<gene>
    <name evidence="1" type="ORF">AMORRO_LOCUS15643</name>
</gene>
<dbReference type="EMBL" id="CAJVPV010038437">
    <property type="protein sequence ID" value="CAG8756688.1"/>
    <property type="molecule type" value="Genomic_DNA"/>
</dbReference>
<dbReference type="AlphaFoldDB" id="A0A9N9NSD7"/>
<evidence type="ECO:0000313" key="1">
    <source>
        <dbReference type="EMBL" id="CAG8756688.1"/>
    </source>
</evidence>
<reference evidence="1" key="1">
    <citation type="submission" date="2021-06" db="EMBL/GenBank/DDBJ databases">
        <authorList>
            <person name="Kallberg Y."/>
            <person name="Tangrot J."/>
            <person name="Rosling A."/>
        </authorList>
    </citation>
    <scope>NUCLEOTIDE SEQUENCE</scope>
    <source>
        <strain evidence="1">CL551</strain>
    </source>
</reference>
<keyword evidence="2" id="KW-1185">Reference proteome</keyword>
<dbReference type="Proteomes" id="UP000789342">
    <property type="component" value="Unassembled WGS sequence"/>
</dbReference>
<organism evidence="1 2">
    <name type="scientific">Acaulospora morrowiae</name>
    <dbReference type="NCBI Taxonomy" id="94023"/>
    <lineage>
        <taxon>Eukaryota</taxon>
        <taxon>Fungi</taxon>
        <taxon>Fungi incertae sedis</taxon>
        <taxon>Mucoromycota</taxon>
        <taxon>Glomeromycotina</taxon>
        <taxon>Glomeromycetes</taxon>
        <taxon>Diversisporales</taxon>
        <taxon>Acaulosporaceae</taxon>
        <taxon>Acaulospora</taxon>
    </lineage>
</organism>
<comment type="caution">
    <text evidence="1">The sequence shown here is derived from an EMBL/GenBank/DDBJ whole genome shotgun (WGS) entry which is preliminary data.</text>
</comment>
<accession>A0A9N9NSD7</accession>
<proteinExistence type="predicted"/>
<name>A0A9N9NSD7_9GLOM</name>
<sequence>MAYTVREACFHHGNWIIQYDLSARALTDSFGSSSGHYGQVVDILQNAGFVRVRYNVFRHRHGCYLQHAIQTVGIIRLLPWAG</sequence>
<evidence type="ECO:0000313" key="2">
    <source>
        <dbReference type="Proteomes" id="UP000789342"/>
    </source>
</evidence>
<protein>
    <submittedName>
        <fullName evidence="1">280_t:CDS:1</fullName>
    </submittedName>
</protein>
<feature type="non-terminal residue" evidence="1">
    <location>
        <position position="82"/>
    </location>
</feature>
<dbReference type="OrthoDB" id="2384185at2759"/>